<reference evidence="6" key="1">
    <citation type="submission" date="2022-02" db="EMBL/GenBank/DDBJ databases">
        <authorList>
            <person name="Henning P.M."/>
            <person name="McCubbin A.G."/>
            <person name="Shore J.S."/>
        </authorList>
    </citation>
    <scope>NUCLEOTIDE SEQUENCE</scope>
    <source>
        <strain evidence="6">F60SS</strain>
        <tissue evidence="6">Leaves</tissue>
    </source>
</reference>
<evidence type="ECO:0000256" key="1">
    <source>
        <dbReference type="ARBA" id="ARBA00004173"/>
    </source>
</evidence>
<comment type="subcellular location">
    <subcellularLocation>
        <location evidence="1">Mitochondrion</location>
    </subcellularLocation>
</comment>
<dbReference type="PANTHER" id="PTHR21600">
    <property type="entry name" value="MITOCHONDRIAL RNA PSEUDOURIDINE SYNTHASE"/>
    <property type="match status" value="1"/>
</dbReference>
<sequence length="480" mass="53422">MDPTHLRRILILLRRSPSLSPPGGCGLLAQAFHLLPRSNYSTNTDSFTQLQDNNKSNANDRGKWFTLPPYTSTVNGAALGKAMSTNGSVKSVNETTALKWVLQCCPQLPRNLVQKLFRLRQVRRESSSKECSSLSDQEKEHPLKRVAAKDSMNVGDKIFLPSSVTVNVSPVEELECHCSEEEVTFIRSLELYKDDAIIVINKPPGMAVQGGIGVKRSLDELSASCLSYDYSDPPRLVHRLDRDCSGILVMGRTQSSTTALHSIFREKTFAASNDDVLGKKRILQRKYLALVLGRPRHPKGLVSAPLGKMVVDNGKSDRITVVENAHNTSSQHAMTEYRVIASSPHGYSWLELTPLTGRKHQIRVHCAEVLGTPIVGDYKYGWQAHRNWKCMPLPGVRNDSDEKLPVKQFLPFGIDLESGSISDKLPRLHLHCKQMVLPNVSQALCGLRISSDYDFSELKSLQLNAPLPSFMKKSWDILGS</sequence>
<protein>
    <recommendedName>
        <fullName evidence="5">Pseudouridine synthase RsuA/RluA-like domain-containing protein</fullName>
    </recommendedName>
</protein>
<dbReference type="InterPro" id="IPR006145">
    <property type="entry name" value="PsdUridine_synth_RsuA/RluA"/>
</dbReference>
<dbReference type="Pfam" id="PF00849">
    <property type="entry name" value="PseudoU_synth_2"/>
    <property type="match status" value="1"/>
</dbReference>
<comment type="caution">
    <text evidence="6">The sequence shown here is derived from an EMBL/GenBank/DDBJ whole genome shotgun (WGS) entry which is preliminary data.</text>
</comment>
<dbReference type="Gene3D" id="3.30.2350.10">
    <property type="entry name" value="Pseudouridine synthase"/>
    <property type="match status" value="1"/>
</dbReference>
<dbReference type="GO" id="GO:0003723">
    <property type="term" value="F:RNA binding"/>
    <property type="evidence" value="ECO:0007669"/>
    <property type="project" value="InterPro"/>
</dbReference>
<keyword evidence="4" id="KW-0413">Isomerase</keyword>
<reference evidence="6" key="2">
    <citation type="journal article" date="2023" name="Plants (Basel)">
        <title>Annotation of the Turnera subulata (Passifloraceae) Draft Genome Reveals the S-Locus Evolved after the Divergence of Turneroideae from Passifloroideae in a Stepwise Manner.</title>
        <authorList>
            <person name="Henning P.M."/>
            <person name="Roalson E.H."/>
            <person name="Mir W."/>
            <person name="McCubbin A.G."/>
            <person name="Shore J.S."/>
        </authorList>
    </citation>
    <scope>NUCLEOTIDE SEQUENCE</scope>
    <source>
        <strain evidence="6">F60SS</strain>
    </source>
</reference>
<proteinExistence type="inferred from homology"/>
<dbReference type="GO" id="GO:0005739">
    <property type="term" value="C:mitochondrion"/>
    <property type="evidence" value="ECO:0007669"/>
    <property type="project" value="UniProtKB-SubCell"/>
</dbReference>
<dbReference type="InterPro" id="IPR050188">
    <property type="entry name" value="RluA_PseudoU_synthase"/>
</dbReference>
<accession>A0A9Q0JI40</accession>
<organism evidence="6 7">
    <name type="scientific">Turnera subulata</name>
    <dbReference type="NCBI Taxonomy" id="218843"/>
    <lineage>
        <taxon>Eukaryota</taxon>
        <taxon>Viridiplantae</taxon>
        <taxon>Streptophyta</taxon>
        <taxon>Embryophyta</taxon>
        <taxon>Tracheophyta</taxon>
        <taxon>Spermatophyta</taxon>
        <taxon>Magnoliopsida</taxon>
        <taxon>eudicotyledons</taxon>
        <taxon>Gunneridae</taxon>
        <taxon>Pentapetalae</taxon>
        <taxon>rosids</taxon>
        <taxon>fabids</taxon>
        <taxon>Malpighiales</taxon>
        <taxon>Passifloraceae</taxon>
        <taxon>Turnera</taxon>
    </lineage>
</organism>
<dbReference type="CDD" id="cd02869">
    <property type="entry name" value="PseudoU_synth_RluA_like"/>
    <property type="match status" value="1"/>
</dbReference>
<evidence type="ECO:0000259" key="5">
    <source>
        <dbReference type="Pfam" id="PF00849"/>
    </source>
</evidence>
<evidence type="ECO:0000313" key="7">
    <source>
        <dbReference type="Proteomes" id="UP001141552"/>
    </source>
</evidence>
<dbReference type="SUPFAM" id="SSF55120">
    <property type="entry name" value="Pseudouridine synthase"/>
    <property type="match status" value="1"/>
</dbReference>
<dbReference type="Proteomes" id="UP001141552">
    <property type="component" value="Unassembled WGS sequence"/>
</dbReference>
<dbReference type="GO" id="GO:0009982">
    <property type="term" value="F:pseudouridine synthase activity"/>
    <property type="evidence" value="ECO:0007669"/>
    <property type="project" value="InterPro"/>
</dbReference>
<evidence type="ECO:0000256" key="2">
    <source>
        <dbReference type="ARBA" id="ARBA00010876"/>
    </source>
</evidence>
<dbReference type="AlphaFoldDB" id="A0A9Q0JI40"/>
<name>A0A9Q0JI40_9ROSI</name>
<keyword evidence="3" id="KW-0496">Mitochondrion</keyword>
<evidence type="ECO:0000256" key="3">
    <source>
        <dbReference type="ARBA" id="ARBA00023128"/>
    </source>
</evidence>
<dbReference type="GO" id="GO:0000455">
    <property type="term" value="P:enzyme-directed rRNA pseudouridine synthesis"/>
    <property type="evidence" value="ECO:0007669"/>
    <property type="project" value="TreeGrafter"/>
</dbReference>
<dbReference type="OrthoDB" id="428658at2759"/>
<dbReference type="InterPro" id="IPR020103">
    <property type="entry name" value="PsdUridine_synth_cat_dom_sf"/>
</dbReference>
<evidence type="ECO:0000256" key="4">
    <source>
        <dbReference type="ARBA" id="ARBA00023235"/>
    </source>
</evidence>
<comment type="similarity">
    <text evidence="2">Belongs to the pseudouridine synthase RluA family.</text>
</comment>
<keyword evidence="7" id="KW-1185">Reference proteome</keyword>
<dbReference type="EMBL" id="JAKUCV010002635">
    <property type="protein sequence ID" value="KAJ4841952.1"/>
    <property type="molecule type" value="Genomic_DNA"/>
</dbReference>
<gene>
    <name evidence="6" type="ORF">Tsubulata_025671</name>
</gene>
<feature type="domain" description="Pseudouridine synthase RsuA/RluA-like" evidence="5">
    <location>
        <begin position="197"/>
        <end position="367"/>
    </location>
</feature>
<evidence type="ECO:0000313" key="6">
    <source>
        <dbReference type="EMBL" id="KAJ4841952.1"/>
    </source>
</evidence>
<dbReference type="PANTHER" id="PTHR21600:SF81">
    <property type="entry name" value="21S RRNA PSEUDOURIDINE(2819) SYNTHASE"/>
    <property type="match status" value="1"/>
</dbReference>